<dbReference type="OrthoDB" id="24847at2"/>
<feature type="domain" description="BD-FAE-like" evidence="3">
    <location>
        <begin position="21"/>
        <end position="126"/>
    </location>
</feature>
<dbReference type="Proteomes" id="UP000198718">
    <property type="component" value="Unassembled WGS sequence"/>
</dbReference>
<dbReference type="InterPro" id="IPR029058">
    <property type="entry name" value="AB_hydrolase_fold"/>
</dbReference>
<feature type="domain" description="Peptidase S9 prolyl oligopeptidase catalytic" evidence="2">
    <location>
        <begin position="170"/>
        <end position="289"/>
    </location>
</feature>
<reference evidence="4 5" key="1">
    <citation type="submission" date="2016-10" db="EMBL/GenBank/DDBJ databases">
        <authorList>
            <person name="de Groot N.N."/>
        </authorList>
    </citation>
    <scope>NUCLEOTIDE SEQUENCE [LARGE SCALE GENOMIC DNA]</scope>
    <source>
        <strain evidence="4 5">DSM 18346</strain>
    </source>
</reference>
<dbReference type="AlphaFoldDB" id="A0A1G9G2A6"/>
<dbReference type="Pfam" id="PF20434">
    <property type="entry name" value="BD-FAE"/>
    <property type="match status" value="1"/>
</dbReference>
<accession>A0A1G9G2A6</accession>
<keyword evidence="5" id="KW-1185">Reference proteome</keyword>
<dbReference type="InterPro" id="IPR001375">
    <property type="entry name" value="Peptidase_S9_cat"/>
</dbReference>
<evidence type="ECO:0000256" key="1">
    <source>
        <dbReference type="ARBA" id="ARBA00022801"/>
    </source>
</evidence>
<dbReference type="Pfam" id="PF00326">
    <property type="entry name" value="Peptidase_S9"/>
    <property type="match status" value="1"/>
</dbReference>
<protein>
    <submittedName>
        <fullName evidence="4">Acetyl esterase/lipase</fullName>
    </submittedName>
</protein>
<dbReference type="RefSeq" id="WP_090553858.1">
    <property type="nucleotide sequence ID" value="NZ_FNFP01000005.1"/>
</dbReference>
<evidence type="ECO:0000259" key="2">
    <source>
        <dbReference type="Pfam" id="PF00326"/>
    </source>
</evidence>
<proteinExistence type="predicted"/>
<evidence type="ECO:0000313" key="4">
    <source>
        <dbReference type="EMBL" id="SDK94759.1"/>
    </source>
</evidence>
<dbReference type="GO" id="GO:0006508">
    <property type="term" value="P:proteolysis"/>
    <property type="evidence" value="ECO:0007669"/>
    <property type="project" value="InterPro"/>
</dbReference>
<name>A0A1G9G2A6_9FIRM</name>
<dbReference type="STRING" id="393762.SAMN05660472_02326"/>
<gene>
    <name evidence="4" type="ORF">SAMN05660472_02326</name>
</gene>
<keyword evidence="1" id="KW-0378">Hydrolase</keyword>
<dbReference type="PANTHER" id="PTHR48081">
    <property type="entry name" value="AB HYDROLASE SUPERFAMILY PROTEIN C4A8.06C"/>
    <property type="match status" value="1"/>
</dbReference>
<dbReference type="EMBL" id="FNFP01000005">
    <property type="protein sequence ID" value="SDK94759.1"/>
    <property type="molecule type" value="Genomic_DNA"/>
</dbReference>
<dbReference type="GO" id="GO:0008236">
    <property type="term" value="F:serine-type peptidase activity"/>
    <property type="evidence" value="ECO:0007669"/>
    <property type="project" value="InterPro"/>
</dbReference>
<organism evidence="4 5">
    <name type="scientific">Natronincola ferrireducens</name>
    <dbReference type="NCBI Taxonomy" id="393762"/>
    <lineage>
        <taxon>Bacteria</taxon>
        <taxon>Bacillati</taxon>
        <taxon>Bacillota</taxon>
        <taxon>Clostridia</taxon>
        <taxon>Peptostreptococcales</taxon>
        <taxon>Natronincolaceae</taxon>
        <taxon>Natronincola</taxon>
    </lineage>
</organism>
<evidence type="ECO:0000259" key="3">
    <source>
        <dbReference type="Pfam" id="PF20434"/>
    </source>
</evidence>
<dbReference type="Gene3D" id="3.40.50.1820">
    <property type="entry name" value="alpha/beta hydrolase"/>
    <property type="match status" value="1"/>
</dbReference>
<dbReference type="InterPro" id="IPR050300">
    <property type="entry name" value="GDXG_lipolytic_enzyme"/>
</dbReference>
<evidence type="ECO:0000313" key="5">
    <source>
        <dbReference type="Proteomes" id="UP000198718"/>
    </source>
</evidence>
<dbReference type="InterPro" id="IPR049492">
    <property type="entry name" value="BD-FAE-like_dom"/>
</dbReference>
<sequence length="291" mass="33258">MNTIKETCIYKNVNNCCIKADLYLIENKKAPVIMYIHGGGLIWGSRESILGQQVKLYNEAGFNVISIDYRVAPETKLESILEDIKDAINWVKVECTKKYNINAEKIAVVGSSAGGYLALMTGTFVDKPKAIVSFYGYGNLLDDWCIQPHSFYCREIMISTKEAQNYVSDGAISEGGRERWLYYLYCRQKGVWTNEISGYDVVKDKEKLLDFCPINKIGKDYPPTMLLHGDKDDDVPFQESLLLKEKLDEMEVENKLILLKGKGHDFDCQMEDIEVKTAFNNVILFLKEHLR</sequence>
<dbReference type="SUPFAM" id="SSF53474">
    <property type="entry name" value="alpha/beta-Hydrolases"/>
    <property type="match status" value="1"/>
</dbReference>